<organism evidence="9 10">
    <name type="scientific">Helicobacter saguini</name>
    <dbReference type="NCBI Taxonomy" id="1548018"/>
    <lineage>
        <taxon>Bacteria</taxon>
        <taxon>Pseudomonadati</taxon>
        <taxon>Campylobacterota</taxon>
        <taxon>Epsilonproteobacteria</taxon>
        <taxon>Campylobacterales</taxon>
        <taxon>Helicobacteraceae</taxon>
        <taxon>Helicobacter</taxon>
    </lineage>
</organism>
<dbReference type="InterPro" id="IPR015424">
    <property type="entry name" value="PyrdxlP-dep_Trfase"/>
</dbReference>
<protein>
    <recommendedName>
        <fullName evidence="7">Glutamate-1-semialdehyde 2,1-aminomutase</fullName>
        <shortName evidence="7">GSA</shortName>
        <ecNumber evidence="7">5.4.3.8</ecNumber>
    </recommendedName>
    <alternativeName>
        <fullName evidence="7">Glutamate-1-semialdehyde aminotransferase</fullName>
        <shortName evidence="7">GSA-AT</shortName>
    </alternativeName>
</protein>
<dbReference type="SUPFAM" id="SSF53383">
    <property type="entry name" value="PLP-dependent transferases"/>
    <property type="match status" value="1"/>
</dbReference>
<dbReference type="Proteomes" id="UP000477070">
    <property type="component" value="Unassembled WGS sequence"/>
</dbReference>
<feature type="modified residue" description="N6-(pyridoxal phosphate)lysine" evidence="7">
    <location>
        <position position="269"/>
    </location>
</feature>
<dbReference type="EMBL" id="QBIU01000001">
    <property type="protein sequence ID" value="MWV69400.1"/>
    <property type="molecule type" value="Genomic_DNA"/>
</dbReference>
<dbReference type="GO" id="GO:0005737">
    <property type="term" value="C:cytoplasm"/>
    <property type="evidence" value="ECO:0007669"/>
    <property type="project" value="UniProtKB-SubCell"/>
</dbReference>
<comment type="subunit">
    <text evidence="7">Homodimer.</text>
</comment>
<reference evidence="9 10" key="1">
    <citation type="journal article" date="2014" name="Genome Announc.">
        <title>Draft genome sequences of eight enterohepatic helicobacter species isolated from both laboratory and wild rodents.</title>
        <authorList>
            <person name="Sheh A."/>
            <person name="Shen Z."/>
            <person name="Fox J.G."/>
        </authorList>
    </citation>
    <scope>NUCLEOTIDE SEQUENCE [LARGE SCALE GENOMIC DNA]</scope>
    <source>
        <strain evidence="9 10">MIT 97-6194</strain>
    </source>
</reference>
<dbReference type="FunFam" id="3.40.640.10:FF:000021">
    <property type="entry name" value="Glutamate-1-semialdehyde 2,1-aminomutase"/>
    <property type="match status" value="1"/>
</dbReference>
<accession>A0A347VUD2</accession>
<evidence type="ECO:0000313" key="11">
    <source>
        <dbReference type="Proteomes" id="UP000477070"/>
    </source>
</evidence>
<dbReference type="CDD" id="cd00610">
    <property type="entry name" value="OAT_like"/>
    <property type="match status" value="1"/>
</dbReference>
<comment type="cofactor">
    <cofactor evidence="1 7">
        <name>pyridoxal 5'-phosphate</name>
        <dbReference type="ChEBI" id="CHEBI:597326"/>
    </cofactor>
</comment>
<comment type="catalytic activity">
    <reaction evidence="7">
        <text>(S)-4-amino-5-oxopentanoate = 5-aminolevulinate</text>
        <dbReference type="Rhea" id="RHEA:14265"/>
        <dbReference type="ChEBI" id="CHEBI:57501"/>
        <dbReference type="ChEBI" id="CHEBI:356416"/>
        <dbReference type="EC" id="5.4.3.8"/>
    </reaction>
</comment>
<evidence type="ECO:0000256" key="6">
    <source>
        <dbReference type="ARBA" id="ARBA00023244"/>
    </source>
</evidence>
<dbReference type="NCBIfam" id="TIGR00713">
    <property type="entry name" value="hemL"/>
    <property type="match status" value="1"/>
</dbReference>
<dbReference type="HAMAP" id="MF_00375">
    <property type="entry name" value="HemL_aminotrans_3"/>
    <property type="match status" value="1"/>
</dbReference>
<dbReference type="EC" id="5.4.3.8" evidence="7"/>
<comment type="similarity">
    <text evidence="3 7">Belongs to the class-III pyridoxal-phosphate-dependent aminotransferase family. HemL subfamily.</text>
</comment>
<keyword evidence="4 7" id="KW-0663">Pyridoxal phosphate</keyword>
<evidence type="ECO:0000313" key="9">
    <source>
        <dbReference type="EMBL" id="TLD95087.1"/>
    </source>
</evidence>
<evidence type="ECO:0000256" key="7">
    <source>
        <dbReference type="HAMAP-Rule" id="MF_00375"/>
    </source>
</evidence>
<comment type="caution">
    <text evidence="9">The sequence shown here is derived from an EMBL/GenBank/DDBJ whole genome shotgun (WGS) entry which is preliminary data.</text>
</comment>
<evidence type="ECO:0000256" key="2">
    <source>
        <dbReference type="ARBA" id="ARBA00004819"/>
    </source>
</evidence>
<reference evidence="9 10" key="2">
    <citation type="journal article" date="2016" name="Infect. Immun.">
        <title>Helicobacter saguini, a Novel Helicobacter Isolated from Cotton-Top Tamarins with Ulcerative Colitis, Has Proinflammatory Properties and Induces Typhlocolitis and Dysplasia in Gnotobiotic IL-10-/- Mice.</title>
        <authorList>
            <person name="Shen Z."/>
            <person name="Mannion A."/>
            <person name="Whary M.T."/>
            <person name="Muthupalani S."/>
            <person name="Sheh A."/>
            <person name="Feng Y."/>
            <person name="Gong G."/>
            <person name="Vandamme P."/>
            <person name="Holcombe H.R."/>
            <person name="Paster B.J."/>
            <person name="Fox J.G."/>
        </authorList>
    </citation>
    <scope>NUCLEOTIDE SEQUENCE [LARGE SCALE GENOMIC DNA]</scope>
    <source>
        <strain evidence="9 10">MIT 97-6194</strain>
    </source>
</reference>
<dbReference type="Pfam" id="PF00202">
    <property type="entry name" value="Aminotran_3"/>
    <property type="match status" value="1"/>
</dbReference>
<name>A0A347VUD2_9HELI</name>
<evidence type="ECO:0000256" key="1">
    <source>
        <dbReference type="ARBA" id="ARBA00001933"/>
    </source>
</evidence>
<dbReference type="PANTHER" id="PTHR43713">
    <property type="entry name" value="GLUTAMATE-1-SEMIALDEHYDE 2,1-AMINOMUTASE"/>
    <property type="match status" value="1"/>
</dbReference>
<sequence length="433" mass="46567">MDDAEIMGSINDFNEAKQVIPGGVNSPVRAFLSVGGTPRFIKEAQGAYIIDVDGNPYIDFVQSYGPLILGHSHEFVIKEIEHALKKGLSYGAPTESETKLAKEIVLNSEGVDKVRLVNSGTEATMSAIRLGRAFSGRDDIIKFEGCYHGHSDSLLVKSGSGLATFGETSSKGVIADVAKHTLVARYNDIDSVKACIEASKNVGVVIIEPIAGNMGLVPADVGFLQNLRQLCDKHNIVLIIDEVMSGFRASFKGSYPYYKVVGDLYTFGKVIGGGMPLAAFGGRGDIMDLLSPVGGVYQAGTLSGNPIAVTAGLATLSVLKKDLSVYDRLESLANRFATGFSQLAKKYDVPLVTAVRGSMVGFFFNDTSVKDWDSAAKSDTQFYARFHSKMLDKGVNFAPSQFETSFICTAFDNVIIDSVLEKIEACLQELKSE</sequence>
<comment type="subcellular location">
    <subcellularLocation>
        <location evidence="7">Cytoplasm</location>
    </subcellularLocation>
</comment>
<dbReference type="GO" id="GO:0008483">
    <property type="term" value="F:transaminase activity"/>
    <property type="evidence" value="ECO:0007669"/>
    <property type="project" value="InterPro"/>
</dbReference>
<dbReference type="InterPro" id="IPR015422">
    <property type="entry name" value="PyrdxlP-dep_Trfase_small"/>
</dbReference>
<dbReference type="GO" id="GO:0006782">
    <property type="term" value="P:protoporphyrinogen IX biosynthetic process"/>
    <property type="evidence" value="ECO:0007669"/>
    <property type="project" value="UniProtKB-UniRule"/>
</dbReference>
<dbReference type="Proteomes" id="UP000029714">
    <property type="component" value="Unassembled WGS sequence"/>
</dbReference>
<proteinExistence type="inferred from homology"/>
<reference evidence="9" key="3">
    <citation type="submission" date="2018-04" db="EMBL/GenBank/DDBJ databases">
        <authorList>
            <person name="Sheh A."/>
            <person name="Shen Z."/>
            <person name="Mannion A.J."/>
            <person name="Fox J.G."/>
        </authorList>
    </citation>
    <scope>NUCLEOTIDE SEQUENCE</scope>
    <source>
        <strain evidence="9">MIT 97-6194</strain>
    </source>
</reference>
<evidence type="ECO:0000256" key="3">
    <source>
        <dbReference type="ARBA" id="ARBA00008981"/>
    </source>
</evidence>
<dbReference type="OrthoDB" id="9801052at2"/>
<keyword evidence="5 7" id="KW-0413">Isomerase</keyword>
<reference evidence="8 11" key="4">
    <citation type="submission" date="2019-12" db="EMBL/GenBank/DDBJ databases">
        <title>Multi-Generational Helicobacter saguini Isolates.</title>
        <authorList>
            <person name="Mannion A."/>
            <person name="Shen Z."/>
            <person name="Fox J.G."/>
        </authorList>
    </citation>
    <scope>NUCLEOTIDE SEQUENCE [LARGE SCALE GENOMIC DNA]</scope>
    <source>
        <strain evidence="8">16-048</strain>
        <strain evidence="11">16-048 (F4)</strain>
    </source>
</reference>
<dbReference type="Gene3D" id="3.90.1150.10">
    <property type="entry name" value="Aspartate Aminotransferase, domain 1"/>
    <property type="match status" value="1"/>
</dbReference>
<dbReference type="PANTHER" id="PTHR43713:SF3">
    <property type="entry name" value="GLUTAMATE-1-SEMIALDEHYDE 2,1-AMINOMUTASE 1, CHLOROPLASTIC-RELATED"/>
    <property type="match status" value="1"/>
</dbReference>
<dbReference type="InterPro" id="IPR015421">
    <property type="entry name" value="PyrdxlP-dep_Trfase_major"/>
</dbReference>
<dbReference type="Gene3D" id="3.40.640.10">
    <property type="entry name" value="Type I PLP-dependent aspartate aminotransferase-like (Major domain)"/>
    <property type="match status" value="1"/>
</dbReference>
<dbReference type="EMBL" id="JRMP02000004">
    <property type="protein sequence ID" value="TLD95087.1"/>
    <property type="molecule type" value="Genomic_DNA"/>
</dbReference>
<dbReference type="GO" id="GO:0030170">
    <property type="term" value="F:pyridoxal phosphate binding"/>
    <property type="evidence" value="ECO:0007669"/>
    <property type="project" value="InterPro"/>
</dbReference>
<dbReference type="UniPathway" id="UPA00251">
    <property type="reaction ID" value="UER00317"/>
</dbReference>
<dbReference type="STRING" id="1548018.LS64_10075"/>
<dbReference type="PROSITE" id="PS00600">
    <property type="entry name" value="AA_TRANSFER_CLASS_3"/>
    <property type="match status" value="1"/>
</dbReference>
<dbReference type="InterPro" id="IPR049704">
    <property type="entry name" value="Aminotrans_3_PPA_site"/>
</dbReference>
<dbReference type="GO" id="GO:0042286">
    <property type="term" value="F:glutamate-1-semialdehyde 2,1-aminomutase activity"/>
    <property type="evidence" value="ECO:0007669"/>
    <property type="project" value="UniProtKB-UniRule"/>
</dbReference>
<evidence type="ECO:0000256" key="5">
    <source>
        <dbReference type="ARBA" id="ARBA00023235"/>
    </source>
</evidence>
<dbReference type="InterPro" id="IPR005814">
    <property type="entry name" value="Aminotrans_3"/>
</dbReference>
<evidence type="ECO:0000313" key="8">
    <source>
        <dbReference type="EMBL" id="MWV69400.1"/>
    </source>
</evidence>
<dbReference type="AlphaFoldDB" id="A0A347VUD2"/>
<keyword evidence="7" id="KW-0963">Cytoplasm</keyword>
<dbReference type="InterPro" id="IPR004639">
    <property type="entry name" value="4pyrrol_synth_GluAld_NH2Trfase"/>
</dbReference>
<evidence type="ECO:0000313" key="10">
    <source>
        <dbReference type="Proteomes" id="UP000029714"/>
    </source>
</evidence>
<comment type="pathway">
    <text evidence="2">Porphyrin-containing compound metabolism; protoporphyrin-IX biosynthesis; 5-aminolevulinate from L-glutamyl-tRNA(Glu): step 2/2.</text>
</comment>
<keyword evidence="6 7" id="KW-0627">Porphyrin biosynthesis</keyword>
<evidence type="ECO:0000256" key="4">
    <source>
        <dbReference type="ARBA" id="ARBA00022898"/>
    </source>
</evidence>
<keyword evidence="10" id="KW-1185">Reference proteome</keyword>
<dbReference type="NCBIfam" id="NF000818">
    <property type="entry name" value="PRK00062.1"/>
    <property type="match status" value="1"/>
</dbReference>
<gene>
    <name evidence="7 9" type="primary">hemL</name>
    <name evidence="8" type="ORF">DCO61_05105</name>
    <name evidence="9" type="ORF">LS64_003840</name>
</gene>